<dbReference type="RefSeq" id="WP_345693698.1">
    <property type="nucleotide sequence ID" value="NZ_BAABIT010000001.1"/>
</dbReference>
<proteinExistence type="predicted"/>
<protein>
    <submittedName>
        <fullName evidence="2">Uncharacterized protein</fullName>
    </submittedName>
</protein>
<evidence type="ECO:0000313" key="3">
    <source>
        <dbReference type="Proteomes" id="UP001595829"/>
    </source>
</evidence>
<name>A0ABV9XBW1_9ACTN</name>
<accession>A0ABV9XBW1</accession>
<feature type="region of interest" description="Disordered" evidence="1">
    <location>
        <begin position="181"/>
        <end position="213"/>
    </location>
</feature>
<dbReference type="EMBL" id="JBHSJD010000002">
    <property type="protein sequence ID" value="MFC5021755.1"/>
    <property type="molecule type" value="Genomic_DNA"/>
</dbReference>
<organism evidence="2 3">
    <name type="scientific">Streptomyces coeruleoprunus</name>
    <dbReference type="NCBI Taxonomy" id="285563"/>
    <lineage>
        <taxon>Bacteria</taxon>
        <taxon>Bacillati</taxon>
        <taxon>Actinomycetota</taxon>
        <taxon>Actinomycetes</taxon>
        <taxon>Kitasatosporales</taxon>
        <taxon>Streptomycetaceae</taxon>
        <taxon>Streptomyces</taxon>
    </lineage>
</organism>
<feature type="compositionally biased region" description="Low complexity" evidence="1">
    <location>
        <begin position="295"/>
        <end position="345"/>
    </location>
</feature>
<feature type="compositionally biased region" description="Basic and acidic residues" evidence="1">
    <location>
        <begin position="199"/>
        <end position="208"/>
    </location>
</feature>
<feature type="region of interest" description="Disordered" evidence="1">
    <location>
        <begin position="287"/>
        <end position="356"/>
    </location>
</feature>
<sequence>MEPLFRMSLIRPAVSQDPVRPGLELAQQSAFQTALAAASGSDAPRTELRRVSGEFVVSPRFIGDPAKTPVAAQTAAFATALTRLTAGQPTAAPVPYRQSVVHAVREAYGADPAAVVAGQPYQDAVSRLRDSILAIKYLPSEHGRAIDGLTDQLRHLELIARLASDSAFPAHADDVRRALRRPLQLPRPTGLESELSTSEAERRQREQEAQAAARRRERAQLLLTTHRRLREAIDELTGLGGEHLHATAQTAGETVVPPVNYQPTAALVRQVTFHDRLSEANLRALGTTLPTLPMGPAAAADTEGTGETPTDPEATGTAGTTGTSDGAGTDRTAGATGTAGAAAEGDPPPPAAPLPVEGAAKLAGTVFGARPDLLSGTPSFTPVQLGDIGFRLRESAADRLTAATRTVLSERGIVLTAQPLDRIVNRLRDEQGTIGKELETLVGRPTRLSVKRIGDTLVTVATPLPSPWTALVVGEAPPPEAIPLEGGRVPRTRGTVAPSGVADLILVRQQLVGYAGADVAHIENVLRGESKQREHVRRQETEQITFTESEVTTTEERELESTDRYEMTREASAVIKEDAELKAGLTVSGKYGPTVEFTASAEGSLSRSKEEATKSAATFAQDVTQRSSNRIAERILERTTLRVTTEVTEKNTHTLDNRNSGSNISGVYQWVNKVYEAQMYNYGLRTMFDFMIPEPAAYFIETLQSAHASAVQVEKPVPFTLRPDEITELNYTQWVKLYHATDVAPPPEVYRTKSFDYKAGGGDSKTDYTHSGQITIDDGYMAVQASCGVLLNLWQPNCSVDVIVGSRPHRFSNDGHWLWTTPMTEERDSVPVAVQTWRVSEVAVAIEVKCQRTERAMEAWRLATHAKLTTAYLARLSEYEQQIAALQLQAGVAIHGRNPQANQLLVADELRKNCISVLTDQHFDMFGAIDTAYGADGRGIPQVDVARAAAEGAYVRFFEQAFEWEHLTWAAYPYFWGRKSKWHERLTYEDPDPQFNQFLKAGYCRVTVPVRPGFEGAVDHYMNFGELWNGGPLPAITSPLYLPIADEIAERLRRPGAEVPQGAAWRVRIPTTLVKLRRDDDLPTWRKDTSGEWVED</sequence>
<reference evidence="3" key="1">
    <citation type="journal article" date="2019" name="Int. J. Syst. Evol. Microbiol.">
        <title>The Global Catalogue of Microorganisms (GCM) 10K type strain sequencing project: providing services to taxonomists for standard genome sequencing and annotation.</title>
        <authorList>
            <consortium name="The Broad Institute Genomics Platform"/>
            <consortium name="The Broad Institute Genome Sequencing Center for Infectious Disease"/>
            <person name="Wu L."/>
            <person name="Ma J."/>
        </authorList>
    </citation>
    <scope>NUCLEOTIDE SEQUENCE [LARGE SCALE GENOMIC DNA]</scope>
    <source>
        <strain evidence="3">CGMCC 4.1648</strain>
    </source>
</reference>
<evidence type="ECO:0000256" key="1">
    <source>
        <dbReference type="SAM" id="MobiDB-lite"/>
    </source>
</evidence>
<keyword evidence="3" id="KW-1185">Reference proteome</keyword>
<gene>
    <name evidence="2" type="ORF">ACFPM3_06275</name>
</gene>
<comment type="caution">
    <text evidence="2">The sequence shown here is derived from an EMBL/GenBank/DDBJ whole genome shotgun (WGS) entry which is preliminary data.</text>
</comment>
<evidence type="ECO:0000313" key="2">
    <source>
        <dbReference type="EMBL" id="MFC5021755.1"/>
    </source>
</evidence>
<dbReference type="Proteomes" id="UP001595829">
    <property type="component" value="Unassembled WGS sequence"/>
</dbReference>